<protein>
    <recommendedName>
        <fullName evidence="3">Cytochrome c oxidase assembly protein COX20, mitochondrial</fullName>
    </recommendedName>
</protein>
<evidence type="ECO:0000256" key="6">
    <source>
        <dbReference type="ARBA" id="ARBA00022989"/>
    </source>
</evidence>
<feature type="transmembrane region" description="Helical" evidence="9">
    <location>
        <begin position="30"/>
        <end position="47"/>
    </location>
</feature>
<evidence type="ECO:0000256" key="4">
    <source>
        <dbReference type="ARBA" id="ARBA00022692"/>
    </source>
</evidence>
<keyword evidence="6 9" id="KW-1133">Transmembrane helix</keyword>
<evidence type="ECO:0000256" key="9">
    <source>
        <dbReference type="SAM" id="Phobius"/>
    </source>
</evidence>
<sequence>MVDGVVNSDKEKYSWNIKKFIEKTPCARESFLYGIVGGAVVGAGYFLKSMHVIKSCRYAVGSFALISFGG</sequence>
<dbReference type="AlphaFoldDB" id="A0AAD9QWZ4"/>
<keyword evidence="7" id="KW-0496">Mitochondrion</keyword>
<evidence type="ECO:0000256" key="2">
    <source>
        <dbReference type="ARBA" id="ARBA00009575"/>
    </source>
</evidence>
<dbReference type="InterPro" id="IPR022533">
    <property type="entry name" value="Cox20"/>
</dbReference>
<dbReference type="PRINTS" id="PR02049">
    <property type="entry name" value="PROTEINF36A"/>
</dbReference>
<keyword evidence="5" id="KW-0999">Mitochondrion inner membrane</keyword>
<accession>A0AAD9QWZ4</accession>
<keyword evidence="11" id="KW-1185">Reference proteome</keyword>
<dbReference type="GO" id="GO:0033617">
    <property type="term" value="P:mitochondrial respiratory chain complex IV assembly"/>
    <property type="evidence" value="ECO:0007669"/>
    <property type="project" value="InterPro"/>
</dbReference>
<proteinExistence type="inferred from homology"/>
<dbReference type="PANTHER" id="PTHR31586:SF1">
    <property type="entry name" value="CYTOCHROME C OXIDASE ASSEMBLY PROTEIN COX20, MITOCHONDRIAL"/>
    <property type="match status" value="1"/>
</dbReference>
<dbReference type="Pfam" id="PF12597">
    <property type="entry name" value="Cox20"/>
    <property type="match status" value="1"/>
</dbReference>
<evidence type="ECO:0000256" key="5">
    <source>
        <dbReference type="ARBA" id="ARBA00022792"/>
    </source>
</evidence>
<keyword evidence="4 9" id="KW-0812">Transmembrane</keyword>
<dbReference type="GO" id="GO:0005743">
    <property type="term" value="C:mitochondrial inner membrane"/>
    <property type="evidence" value="ECO:0007669"/>
    <property type="project" value="UniProtKB-SubCell"/>
</dbReference>
<evidence type="ECO:0000256" key="7">
    <source>
        <dbReference type="ARBA" id="ARBA00023128"/>
    </source>
</evidence>
<dbReference type="Proteomes" id="UP001249851">
    <property type="component" value="Unassembled WGS sequence"/>
</dbReference>
<reference evidence="10" key="1">
    <citation type="journal article" date="2023" name="G3 (Bethesda)">
        <title>Whole genome assembly and annotation of the endangered Caribbean coral Acropora cervicornis.</title>
        <authorList>
            <person name="Selwyn J.D."/>
            <person name="Vollmer S.V."/>
        </authorList>
    </citation>
    <scope>NUCLEOTIDE SEQUENCE</scope>
    <source>
        <strain evidence="10">K2</strain>
    </source>
</reference>
<evidence type="ECO:0000256" key="8">
    <source>
        <dbReference type="ARBA" id="ARBA00023136"/>
    </source>
</evidence>
<comment type="subcellular location">
    <subcellularLocation>
        <location evidence="1">Mitochondrion inner membrane</location>
    </subcellularLocation>
</comment>
<evidence type="ECO:0000313" key="10">
    <source>
        <dbReference type="EMBL" id="KAK2568868.1"/>
    </source>
</evidence>
<evidence type="ECO:0000313" key="11">
    <source>
        <dbReference type="Proteomes" id="UP001249851"/>
    </source>
</evidence>
<comment type="similarity">
    <text evidence="2">Belongs to the COX20 family.</text>
</comment>
<dbReference type="EMBL" id="JARQWQ010000011">
    <property type="protein sequence ID" value="KAK2568868.1"/>
    <property type="molecule type" value="Genomic_DNA"/>
</dbReference>
<evidence type="ECO:0000256" key="3">
    <source>
        <dbReference type="ARBA" id="ARBA00017689"/>
    </source>
</evidence>
<evidence type="ECO:0000256" key="1">
    <source>
        <dbReference type="ARBA" id="ARBA00004273"/>
    </source>
</evidence>
<dbReference type="PANTHER" id="PTHR31586">
    <property type="entry name" value="CYTOCHROME C OXIDASE PROTEIN 20"/>
    <property type="match status" value="1"/>
</dbReference>
<reference evidence="10" key="2">
    <citation type="journal article" date="2023" name="Science">
        <title>Genomic signatures of disease resistance in endangered staghorn corals.</title>
        <authorList>
            <person name="Vollmer S.V."/>
            <person name="Selwyn J.D."/>
            <person name="Despard B.A."/>
            <person name="Roesel C.L."/>
        </authorList>
    </citation>
    <scope>NUCLEOTIDE SEQUENCE</scope>
    <source>
        <strain evidence="10">K2</strain>
    </source>
</reference>
<comment type="caution">
    <text evidence="10">The sequence shown here is derived from an EMBL/GenBank/DDBJ whole genome shotgun (WGS) entry which is preliminary data.</text>
</comment>
<keyword evidence="8 9" id="KW-0472">Membrane</keyword>
<organism evidence="10 11">
    <name type="scientific">Acropora cervicornis</name>
    <name type="common">Staghorn coral</name>
    <dbReference type="NCBI Taxonomy" id="6130"/>
    <lineage>
        <taxon>Eukaryota</taxon>
        <taxon>Metazoa</taxon>
        <taxon>Cnidaria</taxon>
        <taxon>Anthozoa</taxon>
        <taxon>Hexacorallia</taxon>
        <taxon>Scleractinia</taxon>
        <taxon>Astrocoeniina</taxon>
        <taxon>Acroporidae</taxon>
        <taxon>Acropora</taxon>
    </lineage>
</organism>
<gene>
    <name evidence="10" type="ORF">P5673_006928</name>
</gene>
<feature type="non-terminal residue" evidence="10">
    <location>
        <position position="70"/>
    </location>
</feature>
<name>A0AAD9QWZ4_ACRCE</name>